<feature type="transmembrane region" description="Helical" evidence="1">
    <location>
        <begin position="15"/>
        <end position="44"/>
    </location>
</feature>
<reference evidence="2 3" key="1">
    <citation type="submission" date="2019-04" db="EMBL/GenBank/DDBJ databases">
        <authorList>
            <consortium name="DOE Joint Genome Institute"/>
            <person name="Mondo S."/>
            <person name="Kjaerbolling I."/>
            <person name="Vesth T."/>
            <person name="Frisvad J.C."/>
            <person name="Nybo J.L."/>
            <person name="Theobald S."/>
            <person name="Kildgaard S."/>
            <person name="Isbrandt T."/>
            <person name="Kuo A."/>
            <person name="Sato A."/>
            <person name="Lyhne E.K."/>
            <person name="Kogle M.E."/>
            <person name="Wiebenga A."/>
            <person name="Kun R.S."/>
            <person name="Lubbers R.J."/>
            <person name="Makela M.R."/>
            <person name="Barry K."/>
            <person name="Chovatia M."/>
            <person name="Clum A."/>
            <person name="Daum C."/>
            <person name="Haridas S."/>
            <person name="He G."/>
            <person name="LaButti K."/>
            <person name="Lipzen A."/>
            <person name="Riley R."/>
            <person name="Salamov A."/>
            <person name="Simmons B.A."/>
            <person name="Magnuson J.K."/>
            <person name="Henrissat B."/>
            <person name="Mortensen U.H."/>
            <person name="Larsen T.O."/>
            <person name="Devries R.P."/>
            <person name="Grigoriev I.V."/>
            <person name="Machida M."/>
            <person name="Baker S.E."/>
            <person name="Andersen M.R."/>
            <person name="Cantor M.N."/>
            <person name="Hua S.X."/>
        </authorList>
    </citation>
    <scope>NUCLEOTIDE SEQUENCE [LARGE SCALE GENOMIC DNA]</scope>
    <source>
        <strain evidence="2 3">CBS 119388</strain>
    </source>
</reference>
<name>A0A5N7CUJ0_9EURO</name>
<gene>
    <name evidence="2" type="ORF">BDV37DRAFT_48491</name>
</gene>
<dbReference type="EMBL" id="ML736878">
    <property type="protein sequence ID" value="KAE8397794.1"/>
    <property type="molecule type" value="Genomic_DNA"/>
</dbReference>
<protein>
    <submittedName>
        <fullName evidence="2">Uncharacterized protein</fullName>
    </submittedName>
</protein>
<keyword evidence="1" id="KW-0472">Membrane</keyword>
<keyword evidence="3" id="KW-1185">Reference proteome</keyword>
<proteinExistence type="predicted"/>
<keyword evidence="1" id="KW-1133">Transmembrane helix</keyword>
<sequence>MESQGESQDDHGMVYTWFIVLMLTAGMMVKLVSFDSAILSLIALRDKMSVVSWVCSYSIRSRRIWTSPDLKVICTGQCPSVQGRLSSPSWPAIPTLCNNYHHNTTSLIALIFPQ</sequence>
<dbReference type="Proteomes" id="UP000325579">
    <property type="component" value="Unassembled WGS sequence"/>
</dbReference>
<dbReference type="RefSeq" id="XP_031935113.1">
    <property type="nucleotide sequence ID" value="XM_032090745.1"/>
</dbReference>
<evidence type="ECO:0000313" key="2">
    <source>
        <dbReference type="EMBL" id="KAE8397794.1"/>
    </source>
</evidence>
<evidence type="ECO:0000313" key="3">
    <source>
        <dbReference type="Proteomes" id="UP000325579"/>
    </source>
</evidence>
<dbReference type="GeneID" id="43675436"/>
<organism evidence="2 3">
    <name type="scientific">Aspergillus pseudonomiae</name>
    <dbReference type="NCBI Taxonomy" id="1506151"/>
    <lineage>
        <taxon>Eukaryota</taxon>
        <taxon>Fungi</taxon>
        <taxon>Dikarya</taxon>
        <taxon>Ascomycota</taxon>
        <taxon>Pezizomycotina</taxon>
        <taxon>Eurotiomycetes</taxon>
        <taxon>Eurotiomycetidae</taxon>
        <taxon>Eurotiales</taxon>
        <taxon>Aspergillaceae</taxon>
        <taxon>Aspergillus</taxon>
        <taxon>Aspergillus subgen. Circumdati</taxon>
    </lineage>
</organism>
<keyword evidence="1" id="KW-0812">Transmembrane</keyword>
<evidence type="ECO:0000256" key="1">
    <source>
        <dbReference type="SAM" id="Phobius"/>
    </source>
</evidence>
<accession>A0A5N7CUJ0</accession>
<dbReference type="AlphaFoldDB" id="A0A5N7CUJ0"/>